<dbReference type="PANTHER" id="PTHR36558">
    <property type="entry name" value="GLR1098 PROTEIN"/>
    <property type="match status" value="1"/>
</dbReference>
<dbReference type="RefSeq" id="WP_101538313.1">
    <property type="nucleotide sequence ID" value="NZ_MXAV01000040.1"/>
</dbReference>
<dbReference type="OrthoDB" id="26750at2"/>
<dbReference type="Gene3D" id="3.90.1570.10">
    <property type="entry name" value="tt1808, chain A"/>
    <property type="match status" value="1"/>
</dbReference>
<organism evidence="2 3">
    <name type="scientific">Acidithiobacillus marinus</name>
    <dbReference type="NCBI Taxonomy" id="187490"/>
    <lineage>
        <taxon>Bacteria</taxon>
        <taxon>Pseudomonadati</taxon>
        <taxon>Pseudomonadota</taxon>
        <taxon>Acidithiobacillia</taxon>
        <taxon>Acidithiobacillales</taxon>
        <taxon>Acidithiobacillaceae</taxon>
        <taxon>Acidithiobacillus</taxon>
    </lineage>
</organism>
<evidence type="ECO:0000313" key="3">
    <source>
        <dbReference type="Proteomes" id="UP000234329"/>
    </source>
</evidence>
<dbReference type="CDD" id="cd06260">
    <property type="entry name" value="DUF820-like"/>
    <property type="match status" value="1"/>
</dbReference>
<protein>
    <recommendedName>
        <fullName evidence="1">Putative restriction endonuclease domain-containing protein</fullName>
    </recommendedName>
</protein>
<comment type="caution">
    <text evidence="2">The sequence shown here is derived from an EMBL/GenBank/DDBJ whole genome shotgun (WGS) entry which is preliminary data.</text>
</comment>
<dbReference type="AlphaFoldDB" id="A0A2I1DJZ0"/>
<keyword evidence="3" id="KW-1185">Reference proteome</keyword>
<evidence type="ECO:0000313" key="2">
    <source>
        <dbReference type="EMBL" id="PKY10192.1"/>
    </source>
</evidence>
<evidence type="ECO:0000259" key="1">
    <source>
        <dbReference type="Pfam" id="PF05685"/>
    </source>
</evidence>
<dbReference type="InterPro" id="IPR011335">
    <property type="entry name" value="Restrct_endonuc-II-like"/>
</dbReference>
<accession>A0A2I1DJZ0</accession>
<dbReference type="Proteomes" id="UP000234329">
    <property type="component" value="Unassembled WGS sequence"/>
</dbReference>
<dbReference type="EMBL" id="MXAV01000040">
    <property type="protein sequence ID" value="PKY10192.1"/>
    <property type="molecule type" value="Genomic_DNA"/>
</dbReference>
<sequence length="189" mass="21824">MTPLGAAHPRLSVNDYLAGERDGELRHEYVAGNVYAMAGASRRHALMVTALTLLLGPEARKHDSQLFNNDMKVRIQQAGEESYYYPDLLLSCDPEDRETYFSTRPCLIIEVLSENTERIDRREKLYAYTGGLPSLQEYLLIAQDHRQLDLYRRTTDGWQHESYVEGSIHLQCLDMDLFLDDIYYDAERA</sequence>
<dbReference type="InterPro" id="IPR012296">
    <property type="entry name" value="Nuclease_put_TT1808"/>
</dbReference>
<dbReference type="SUPFAM" id="SSF52980">
    <property type="entry name" value="Restriction endonuclease-like"/>
    <property type="match status" value="1"/>
</dbReference>
<reference evidence="2 3" key="1">
    <citation type="submission" date="2017-03" db="EMBL/GenBank/DDBJ databases">
        <title>Draft genime sequence of the acidophilic sulfur-oxidizing bacterium Acidithiobacillus sp. SH, isolated from seawater.</title>
        <authorList>
            <person name="Sharmin S."/>
            <person name="Tokuhisa M."/>
            <person name="Kanao T."/>
            <person name="Kamimura K."/>
        </authorList>
    </citation>
    <scope>NUCLEOTIDE SEQUENCE [LARGE SCALE GENOMIC DNA]</scope>
    <source>
        <strain evidence="2 3">SH</strain>
    </source>
</reference>
<dbReference type="PANTHER" id="PTHR36558:SF1">
    <property type="entry name" value="RESTRICTION ENDONUCLEASE DOMAIN-CONTAINING PROTEIN-RELATED"/>
    <property type="match status" value="1"/>
</dbReference>
<dbReference type="InParanoid" id="A0A2I1DJZ0"/>
<dbReference type="InterPro" id="IPR008538">
    <property type="entry name" value="Uma2"/>
</dbReference>
<name>A0A2I1DJZ0_9PROT</name>
<feature type="domain" description="Putative restriction endonuclease" evidence="1">
    <location>
        <begin position="15"/>
        <end position="166"/>
    </location>
</feature>
<proteinExistence type="predicted"/>
<dbReference type="Pfam" id="PF05685">
    <property type="entry name" value="Uma2"/>
    <property type="match status" value="1"/>
</dbReference>
<gene>
    <name evidence="2" type="ORF">B1757_10750</name>
</gene>